<dbReference type="GO" id="GO:0005634">
    <property type="term" value="C:nucleus"/>
    <property type="evidence" value="ECO:0007669"/>
    <property type="project" value="TreeGrafter"/>
</dbReference>
<dbReference type="Proteomes" id="UP000824469">
    <property type="component" value="Unassembled WGS sequence"/>
</dbReference>
<evidence type="ECO:0000313" key="2">
    <source>
        <dbReference type="Proteomes" id="UP000824469"/>
    </source>
</evidence>
<organism evidence="1 2">
    <name type="scientific">Taxus chinensis</name>
    <name type="common">Chinese yew</name>
    <name type="synonym">Taxus wallichiana var. chinensis</name>
    <dbReference type="NCBI Taxonomy" id="29808"/>
    <lineage>
        <taxon>Eukaryota</taxon>
        <taxon>Viridiplantae</taxon>
        <taxon>Streptophyta</taxon>
        <taxon>Embryophyta</taxon>
        <taxon>Tracheophyta</taxon>
        <taxon>Spermatophyta</taxon>
        <taxon>Pinopsida</taxon>
        <taxon>Pinidae</taxon>
        <taxon>Conifers II</taxon>
        <taxon>Cupressales</taxon>
        <taxon>Taxaceae</taxon>
        <taxon>Taxus</taxon>
    </lineage>
</organism>
<feature type="non-terminal residue" evidence="1">
    <location>
        <position position="128"/>
    </location>
</feature>
<dbReference type="AlphaFoldDB" id="A0AA38CM63"/>
<sequence length="128" mass="14972">KEDGWILTLTCIAKMSAEAQLKVIKEYSPYNEYTIGSKFASFGENGTGTQIYIYNLARWGSDYSLAWDEKSDEERNFKKKRDIWIRSRRVRTRQGQISQEVPLDYSLHAYLEVVFPQSTNENICTRDN</sequence>
<keyword evidence="2" id="KW-1185">Reference proteome</keyword>
<dbReference type="EMBL" id="JAHRHJ020000009">
    <property type="protein sequence ID" value="KAH9302357.1"/>
    <property type="molecule type" value="Genomic_DNA"/>
</dbReference>
<dbReference type="InterPro" id="IPR045261">
    <property type="entry name" value="MORC_ATPase"/>
</dbReference>
<name>A0AA38CM63_TAXCH</name>
<comment type="caution">
    <text evidence="1">The sequence shown here is derived from an EMBL/GenBank/DDBJ whole genome shotgun (WGS) entry which is preliminary data.</text>
</comment>
<gene>
    <name evidence="1" type="ORF">KI387_013940</name>
</gene>
<accession>A0AA38CM63</accession>
<dbReference type="PANTHER" id="PTHR23336">
    <property type="entry name" value="ZINC FINGER CW-TYPE COILED-COIL DOMAIN PROTEIN 3"/>
    <property type="match status" value="1"/>
</dbReference>
<reference evidence="1 2" key="1">
    <citation type="journal article" date="2021" name="Nat. Plants">
        <title>The Taxus genome provides insights into paclitaxel biosynthesis.</title>
        <authorList>
            <person name="Xiong X."/>
            <person name="Gou J."/>
            <person name="Liao Q."/>
            <person name="Li Y."/>
            <person name="Zhou Q."/>
            <person name="Bi G."/>
            <person name="Li C."/>
            <person name="Du R."/>
            <person name="Wang X."/>
            <person name="Sun T."/>
            <person name="Guo L."/>
            <person name="Liang H."/>
            <person name="Lu P."/>
            <person name="Wu Y."/>
            <person name="Zhang Z."/>
            <person name="Ro D.K."/>
            <person name="Shang Y."/>
            <person name="Huang S."/>
            <person name="Yan J."/>
        </authorList>
    </citation>
    <scope>NUCLEOTIDE SEQUENCE [LARGE SCALE GENOMIC DNA]</scope>
    <source>
        <strain evidence="1">Ta-2019</strain>
    </source>
</reference>
<feature type="non-terminal residue" evidence="1">
    <location>
        <position position="1"/>
    </location>
</feature>
<proteinExistence type="predicted"/>
<evidence type="ECO:0000313" key="1">
    <source>
        <dbReference type="EMBL" id="KAH9302357.1"/>
    </source>
</evidence>
<dbReference type="GO" id="GO:0016887">
    <property type="term" value="F:ATP hydrolysis activity"/>
    <property type="evidence" value="ECO:0007669"/>
    <property type="project" value="InterPro"/>
</dbReference>
<dbReference type="PANTHER" id="PTHR23336:SF11">
    <property type="entry name" value="OS06G0622000 PROTEIN"/>
    <property type="match status" value="1"/>
</dbReference>
<protein>
    <submittedName>
        <fullName evidence="1">Uncharacterized protein</fullName>
    </submittedName>
</protein>